<gene>
    <name evidence="8" type="ORF">FHY64_08010</name>
</gene>
<keyword evidence="9" id="KW-1185">Reference proteome</keyword>
<dbReference type="SUPFAM" id="SSF53807">
    <property type="entry name" value="Helical backbone' metal receptor"/>
    <property type="match status" value="1"/>
</dbReference>
<dbReference type="InterPro" id="IPR006127">
    <property type="entry name" value="ZnuA-like"/>
</dbReference>
<organism evidence="8 9">
    <name type="scientific">Pelagovum pacificum</name>
    <dbReference type="NCBI Taxonomy" id="2588711"/>
    <lineage>
        <taxon>Bacteria</taxon>
        <taxon>Pseudomonadati</taxon>
        <taxon>Pseudomonadota</taxon>
        <taxon>Alphaproteobacteria</taxon>
        <taxon>Rhodobacterales</taxon>
        <taxon>Paracoccaceae</taxon>
        <taxon>Pelagovum</taxon>
    </lineage>
</organism>
<evidence type="ECO:0000256" key="7">
    <source>
        <dbReference type="SAM" id="SignalP"/>
    </source>
</evidence>
<dbReference type="PANTHER" id="PTHR42953:SF3">
    <property type="entry name" value="HIGH-AFFINITY ZINC UPTAKE SYSTEM PROTEIN ZNUA"/>
    <property type="match status" value="1"/>
</dbReference>
<evidence type="ECO:0000256" key="3">
    <source>
        <dbReference type="ARBA" id="ARBA00022448"/>
    </source>
</evidence>
<evidence type="ECO:0000256" key="6">
    <source>
        <dbReference type="SAM" id="MobiDB-lite"/>
    </source>
</evidence>
<sequence>MIRRTTTISLVLAATSASAEVPRVMTDIAPVHSLVARVMEGVGEPEVLLPPGASPHDYSFRPSDARRLSDADLVVWMGEGLEPWLADPIETLGSGATLELLETDGWPKRELSDAHDHGVDGDDHDHDHDEHDHADEAHDDHDHEGEDHEDHDTHAGHGHDHGDFDPHAWLDPFNAGVWLTHIAEALSEADPENAQTYAENAEAAQDDLASLISEITAQLGDPGDATFAVGHDAYGYFFDRFELTMSGAVTLSDAQAPGPARIAALKEQFAEDGTRCILVDPQSGAEWPALTIEGTDIAVKEVDPLGGGIETGPDFYPALLRDMAGKLADCLTEE</sequence>
<feature type="region of interest" description="Disordered" evidence="6">
    <location>
        <begin position="109"/>
        <end position="163"/>
    </location>
</feature>
<keyword evidence="5" id="KW-0862">Zinc</keyword>
<feature type="signal peptide" evidence="7">
    <location>
        <begin position="1"/>
        <end position="19"/>
    </location>
</feature>
<dbReference type="PANTHER" id="PTHR42953">
    <property type="entry name" value="HIGH-AFFINITY ZINC UPTAKE SYSTEM PROTEIN ZNUA-RELATED"/>
    <property type="match status" value="1"/>
</dbReference>
<comment type="similarity">
    <text evidence="1">Belongs to the bacterial solute-binding protein 9 family.</text>
</comment>
<proteinExistence type="inferred from homology"/>
<dbReference type="InterPro" id="IPR050492">
    <property type="entry name" value="Bact_metal-bind_prot9"/>
</dbReference>
<reference evidence="8 9" key="1">
    <citation type="submission" date="2019-06" db="EMBL/GenBank/DDBJ databases">
        <title>Genome of new Rhodobacteraceae sp. SM1903.</title>
        <authorList>
            <person name="Ren X."/>
        </authorList>
    </citation>
    <scope>NUCLEOTIDE SEQUENCE [LARGE SCALE GENOMIC DNA]</scope>
    <source>
        <strain evidence="8 9">SM1903</strain>
    </source>
</reference>
<dbReference type="Gene3D" id="3.40.50.1980">
    <property type="entry name" value="Nitrogenase molybdenum iron protein domain"/>
    <property type="match status" value="3"/>
</dbReference>
<accession>A0A5C5GEP2</accession>
<keyword evidence="5" id="KW-0406">Ion transport</keyword>
<evidence type="ECO:0000313" key="8">
    <source>
        <dbReference type="EMBL" id="TNY33208.1"/>
    </source>
</evidence>
<evidence type="ECO:0000256" key="2">
    <source>
        <dbReference type="ARBA" id="ARBA00015915"/>
    </source>
</evidence>
<name>A0A5C5GEP2_9RHOB</name>
<comment type="caution">
    <text evidence="8">The sequence shown here is derived from an EMBL/GenBank/DDBJ whole genome shotgun (WGS) entry which is preliminary data.</text>
</comment>
<evidence type="ECO:0000256" key="1">
    <source>
        <dbReference type="ARBA" id="ARBA00011028"/>
    </source>
</evidence>
<evidence type="ECO:0000256" key="4">
    <source>
        <dbReference type="ARBA" id="ARBA00022729"/>
    </source>
</evidence>
<keyword evidence="4 7" id="KW-0732">Signal</keyword>
<evidence type="ECO:0000256" key="5">
    <source>
        <dbReference type="ARBA" id="ARBA00022906"/>
    </source>
</evidence>
<evidence type="ECO:0000313" key="9">
    <source>
        <dbReference type="Proteomes" id="UP000314011"/>
    </source>
</evidence>
<protein>
    <recommendedName>
        <fullName evidence="2">High-affinity zinc uptake system protein ZnuA</fullName>
    </recommendedName>
</protein>
<keyword evidence="5" id="KW-0864">Zinc transport</keyword>
<dbReference type="AlphaFoldDB" id="A0A5C5GEP2"/>
<dbReference type="Pfam" id="PF01297">
    <property type="entry name" value="ZnuA"/>
    <property type="match status" value="1"/>
</dbReference>
<feature type="chain" id="PRO_5022767139" description="High-affinity zinc uptake system protein ZnuA" evidence="7">
    <location>
        <begin position="20"/>
        <end position="334"/>
    </location>
</feature>
<dbReference type="OrthoDB" id="7346865at2"/>
<dbReference type="EMBL" id="VFFF01000001">
    <property type="protein sequence ID" value="TNY33208.1"/>
    <property type="molecule type" value="Genomic_DNA"/>
</dbReference>
<dbReference type="GO" id="GO:0046872">
    <property type="term" value="F:metal ion binding"/>
    <property type="evidence" value="ECO:0007669"/>
    <property type="project" value="InterPro"/>
</dbReference>
<dbReference type="RefSeq" id="WP_140193895.1">
    <property type="nucleotide sequence ID" value="NZ_CP065915.1"/>
</dbReference>
<dbReference type="Proteomes" id="UP000314011">
    <property type="component" value="Unassembled WGS sequence"/>
</dbReference>
<keyword evidence="3" id="KW-0813">Transport</keyword>
<dbReference type="GO" id="GO:0006829">
    <property type="term" value="P:zinc ion transport"/>
    <property type="evidence" value="ECO:0007669"/>
    <property type="project" value="UniProtKB-KW"/>
</dbReference>